<proteinExistence type="predicted"/>
<gene>
    <name evidence="1" type="ORF">MML48_2g00014382</name>
</gene>
<protein>
    <submittedName>
        <fullName evidence="1">Yy1 associated protein-related</fullName>
    </submittedName>
</protein>
<sequence length="1187" mass="135681">MDKSNNVIDELRSETEDSDDGLKIVIDSPQTKRKCKPKQLELSPNDKEIIETMANDLEKTLEEKAAKANLTAYNVKNILKHAVMNEHLLALVRQAKTRKVKLMIYRELFPSQAVASIPWILPPKPSSEVQVLISEELQEDSSGDEYIPGDEESEDDKDNSIHNESDPILLDPPTPKNTDSSTQTQWSEDGVFKIPLAKTKETSEEEANIAKRTRSKLSLSSTPLEVIEEAFIPPDITTDMYDLECDDDDWRDFLKTFTRPLDEVTKDDEDHDPEYNVLADEEIDKVDKEELRADKAVKVTRKELNELMAELFEYADNFTQENQNSNQPLANCEPQLQFTILDNGVVEQSNTTSVHVEIEPVVNEEVQIDETLISDAQANLLQQQMRQHVQMLAQNFILGYEHPEYFEIASKCKEYLLNLKCLSSLKTFSYFFAANLQPALDLLDFWEKKFQSNDEEVQRTKEYVARVYNESKTSMDLGNTYVITFPQLILETISRSNAFLYASLLPKIPFRPPHNNAASKVVTRSENELIALGLEQFIPFLKEDPYHVDKDGKVRMKHVCYYIQKYMMPVRNYHKIYRHVNVYCDNSSLNTDKMLPSMPSLSTPYKKSPERCITPPAPEELLVSSSVVSTSDQTVISESVTNASEVCEDSKIDTVEESAEKDNIDDINALMVASSTVKPVPLSILTPEDEAQAEEKTNRYVQAFYDKLQERLDIHEYHRLIEILNNFEENRDSVVDLYKSVNDILSPKYSDLTDEFLSFLTSSQAKAVGKLVPHIMINNMSLFLRKLEMYFKGQPFQVKKIYRSVTELTDCVDVTMDRVKSTILPLLKGNKLLIDWFLQIFPCETPPQSLLNGTWENIEVGKDSTFNNKEDVYETIIVPEVEDPYGGPNCICSCHNVEDQAFKSRSRHCIPCGTKGRVYVHTGKGLKPAKITFDDNNIEHYKRLGYQSSVHHHKRRSEVSPSKHLVSPNKDTQDDIRMSNESEDDVDCAKKKQQRLSKIPRKRRPKVKRDKKVLDRQKVASVGASKSKVVKRESADTTDKKLDVPDIDIKDPCLNDTKPIIEEVMEWDCNTSIESTELKLSPEPSAESESGETSQDNINTDSDCSAENLTSPIHLHNENSNSNNCEEISWTKEEDKIILETFRRDGDKEETFQQIANSLENRSVTNVKSRFRTLLNIIQQMAAKKVL</sequence>
<evidence type="ECO:0000313" key="1">
    <source>
        <dbReference type="EMBL" id="KAI4468534.1"/>
    </source>
</evidence>
<evidence type="ECO:0000313" key="2">
    <source>
        <dbReference type="Proteomes" id="UP001056778"/>
    </source>
</evidence>
<keyword evidence="2" id="KW-1185">Reference proteome</keyword>
<organism evidence="1 2">
    <name type="scientific">Holotrichia oblita</name>
    <name type="common">Chafer beetle</name>
    <dbReference type="NCBI Taxonomy" id="644536"/>
    <lineage>
        <taxon>Eukaryota</taxon>
        <taxon>Metazoa</taxon>
        <taxon>Ecdysozoa</taxon>
        <taxon>Arthropoda</taxon>
        <taxon>Hexapoda</taxon>
        <taxon>Insecta</taxon>
        <taxon>Pterygota</taxon>
        <taxon>Neoptera</taxon>
        <taxon>Endopterygota</taxon>
        <taxon>Coleoptera</taxon>
        <taxon>Polyphaga</taxon>
        <taxon>Scarabaeiformia</taxon>
        <taxon>Scarabaeidae</taxon>
        <taxon>Melolonthinae</taxon>
        <taxon>Holotrichia</taxon>
    </lineage>
</organism>
<reference evidence="1" key="1">
    <citation type="submission" date="2022-04" db="EMBL/GenBank/DDBJ databases">
        <title>Chromosome-scale genome assembly of Holotrichia oblita Faldermann.</title>
        <authorList>
            <person name="Rongchong L."/>
        </authorList>
    </citation>
    <scope>NUCLEOTIDE SEQUENCE</scope>
    <source>
        <strain evidence="1">81SQS9</strain>
    </source>
</reference>
<dbReference type="EMBL" id="CM043016">
    <property type="protein sequence ID" value="KAI4468534.1"/>
    <property type="molecule type" value="Genomic_DNA"/>
</dbReference>
<dbReference type="Proteomes" id="UP001056778">
    <property type="component" value="Chromosome 2"/>
</dbReference>
<comment type="caution">
    <text evidence="1">The sequence shown here is derived from an EMBL/GenBank/DDBJ whole genome shotgun (WGS) entry which is preliminary data.</text>
</comment>
<accession>A0ACB9TNY2</accession>
<name>A0ACB9TNY2_HOLOL</name>